<gene>
    <name evidence="1" type="ORF">J0A69_18630</name>
</gene>
<evidence type="ECO:0000313" key="1">
    <source>
        <dbReference type="EMBL" id="MBN7817464.1"/>
    </source>
</evidence>
<name>A0ABS3CP82_9BACT</name>
<dbReference type="RefSeq" id="WP_206588135.1">
    <property type="nucleotide sequence ID" value="NZ_JAFKCU010000005.1"/>
</dbReference>
<evidence type="ECO:0000313" key="2">
    <source>
        <dbReference type="Proteomes" id="UP000664480"/>
    </source>
</evidence>
<reference evidence="1 2" key="1">
    <citation type="submission" date="2021-03" db="EMBL/GenBank/DDBJ databases">
        <title>novel species isolated from a fishpond in China.</title>
        <authorList>
            <person name="Lu H."/>
            <person name="Cai Z."/>
        </authorList>
    </citation>
    <scope>NUCLEOTIDE SEQUENCE [LARGE SCALE GENOMIC DNA]</scope>
    <source>
        <strain evidence="1 2">YJ13C</strain>
    </source>
</reference>
<dbReference type="EMBL" id="JAFKCU010000005">
    <property type="protein sequence ID" value="MBN7817464.1"/>
    <property type="molecule type" value="Genomic_DNA"/>
</dbReference>
<protein>
    <recommendedName>
        <fullName evidence="3">Chaperone of endosialidase</fullName>
    </recommendedName>
</protein>
<comment type="caution">
    <text evidence="1">The sequence shown here is derived from an EMBL/GenBank/DDBJ whole genome shotgun (WGS) entry which is preliminary data.</text>
</comment>
<sequence>MISLANNVLGQANNYPPSGNVGLGVNPASYKLDIVSTAVSGIEKVLRLSVTDSPNDYLEFSNATSLGNIFIPSIKAYYTGDNRSAIFFGGEITSTNDNGSSAVVVFDARSSGSFVSNRNVFLWRNYTNNLMVLSPTGNLGIGTVAPSEKLSVNGKIKAHEVNITTSGWADYVFKADYDLMPLNEVERYISERGHLPNIPSEREVIENGVNLLEMNIKLLEKVEELTLYVIELEKKIESKKF</sequence>
<organism evidence="1 2">
    <name type="scientific">Algoriphagus pacificus</name>
    <dbReference type="NCBI Taxonomy" id="2811234"/>
    <lineage>
        <taxon>Bacteria</taxon>
        <taxon>Pseudomonadati</taxon>
        <taxon>Bacteroidota</taxon>
        <taxon>Cytophagia</taxon>
        <taxon>Cytophagales</taxon>
        <taxon>Cyclobacteriaceae</taxon>
        <taxon>Algoriphagus</taxon>
    </lineage>
</organism>
<accession>A0ABS3CP82</accession>
<keyword evidence="2" id="KW-1185">Reference proteome</keyword>
<evidence type="ECO:0008006" key="3">
    <source>
        <dbReference type="Google" id="ProtNLM"/>
    </source>
</evidence>
<dbReference type="Proteomes" id="UP000664480">
    <property type="component" value="Unassembled WGS sequence"/>
</dbReference>
<proteinExistence type="predicted"/>